<dbReference type="InterPro" id="IPR040227">
    <property type="entry name" value="Nibrin-rel"/>
</dbReference>
<keyword evidence="4" id="KW-0539">Nucleus</keyword>
<dbReference type="GO" id="GO:0007095">
    <property type="term" value="P:mitotic G2 DNA damage checkpoint signaling"/>
    <property type="evidence" value="ECO:0007669"/>
    <property type="project" value="InterPro"/>
</dbReference>
<name>A0A4V5NGA5_9PEZI</name>
<dbReference type="InterPro" id="IPR032429">
    <property type="entry name" value="Nibrin_BRCT2"/>
</dbReference>
<sequence>MTVASDDDEDESIRQSNAYPGATNDVGSIHQRKWFLVLDRRNSGFVKSTSGTEKGRWVKAPLRDKKLWLRPGSKHLFGRTRPTAGVDERGYVIENKSVSRKHLVVSVDSVKKGDAAKLHTRSELTITDDSKIGTTLDGQKFFKSSKVLTKDEHTIKLGSYEQVFRVKWRPVVLSFSLTSKDQKNASDPMMPYRTHLEPLDVKAISEYVVGHTTHAIAAKRNTPKGLQALINAKYIVTEAFIDALVRVATPAPKPDDANVPIPSQLETDFEAAWPREIEFLPEAGKEPTPRPASFFEPRLDRAEVFHGYTFIFCDATQFENLQGPITNGGGKALQYELQPGVTTVDELVRYVKNVAGKKGLGESENDSATGKGVVVVRFRGKKDMEEWAADFGRNVELALDQRSIEQNEFLDAILVNDASSLRKQLEEEDEEEEKEETRPSVAPSRNASSRQEAADRRQIYFGDQASNPVLQEDAPASSNPVSSSQPSAAKKRVRRTIVQSRFKGFDDFDPSQIPKFNSRGDSPSQMSNFSEEQDGMDVESQSQPCTQARGTQASTQRGRKRRAAFPLEETEEIEDDEDVVNNLLPAAAAMKRRRLAESLNSSASAAPAADTQPKSDAAKKASFQKKKEKEVDVIAVMAKRRENEEAERRKDEESLQQALEGMDIESMKNLAQVEEMEIAPRTTRPTRSNDPNDSRWDDRWNGRKNFKRFRRRGDHSTTAIRGPRRVIVTLEEVKKKDFGIGEEYWLEPNSSTSKFNRRDKTRSTPSQSQRIHASQPEGAADADADPDEEAARFQRRSDTARSICASRAEDDAAIPDAEDAVLPEEIAGTPRSKKLAKATQQGSTLIPDTQQSSSAARGKRPAPSSSSAKQPPAKKARQSRLAPPVREAEREQSEGEDELKFRFRRRK</sequence>
<feature type="compositionally biased region" description="Low complexity" evidence="6">
    <location>
        <begin position="474"/>
        <end position="488"/>
    </location>
</feature>
<feature type="region of interest" description="Disordered" evidence="6">
    <location>
        <begin position="469"/>
        <end position="575"/>
    </location>
</feature>
<dbReference type="GO" id="GO:0000724">
    <property type="term" value="P:double-strand break repair via homologous recombination"/>
    <property type="evidence" value="ECO:0007669"/>
    <property type="project" value="TreeGrafter"/>
</dbReference>
<organism evidence="8 10">
    <name type="scientific">Cryomyces minteri</name>
    <dbReference type="NCBI Taxonomy" id="331657"/>
    <lineage>
        <taxon>Eukaryota</taxon>
        <taxon>Fungi</taxon>
        <taxon>Dikarya</taxon>
        <taxon>Ascomycota</taxon>
        <taxon>Pezizomycotina</taxon>
        <taxon>Dothideomycetes</taxon>
        <taxon>Dothideomycetes incertae sedis</taxon>
        <taxon>Cryomyces</taxon>
    </lineage>
</organism>
<feature type="region of interest" description="Disordered" evidence="6">
    <location>
        <begin position="677"/>
        <end position="720"/>
    </location>
</feature>
<proteinExistence type="inferred from homology"/>
<feature type="domain" description="FHA" evidence="7">
    <location>
        <begin position="75"/>
        <end position="141"/>
    </location>
</feature>
<dbReference type="Pfam" id="PF00498">
    <property type="entry name" value="FHA"/>
    <property type="match status" value="1"/>
</dbReference>
<feature type="compositionally biased region" description="Polar residues" evidence="6">
    <location>
        <begin position="838"/>
        <end position="851"/>
    </location>
</feature>
<feature type="compositionally biased region" description="Acidic residues" evidence="6">
    <location>
        <begin position="1"/>
        <end position="11"/>
    </location>
</feature>
<feature type="region of interest" description="Disordered" evidence="6">
    <location>
        <begin position="593"/>
        <end position="664"/>
    </location>
</feature>
<comment type="caution">
    <text evidence="8">The sequence shown here is derived from an EMBL/GenBank/DDBJ whole genome shotgun (WGS) entry which is preliminary data.</text>
</comment>
<dbReference type="Gene3D" id="2.60.200.20">
    <property type="match status" value="1"/>
</dbReference>
<feature type="compositionally biased region" description="Polar residues" evidence="6">
    <location>
        <begin position="539"/>
        <end position="556"/>
    </location>
</feature>
<dbReference type="PROSITE" id="PS50006">
    <property type="entry name" value="FHA_DOMAIN"/>
    <property type="match status" value="1"/>
</dbReference>
<evidence type="ECO:0000259" key="7">
    <source>
        <dbReference type="PROSITE" id="PS50006"/>
    </source>
</evidence>
<feature type="region of interest" description="Disordered" evidence="6">
    <location>
        <begin position="1"/>
        <end position="24"/>
    </location>
</feature>
<feature type="compositionally biased region" description="Basic and acidic residues" evidence="6">
    <location>
        <begin position="690"/>
        <end position="701"/>
    </location>
</feature>
<accession>A0A4V5NGA5</accession>
<feature type="compositionally biased region" description="Low complexity" evidence="6">
    <location>
        <begin position="597"/>
        <end position="609"/>
    </location>
</feature>
<evidence type="ECO:0000256" key="3">
    <source>
        <dbReference type="ARBA" id="ARBA00023204"/>
    </source>
</evidence>
<dbReference type="PANTHER" id="PTHR12162">
    <property type="entry name" value="NIBRIN-RELATED"/>
    <property type="match status" value="1"/>
</dbReference>
<dbReference type="InterPro" id="IPR008984">
    <property type="entry name" value="SMAD_FHA_dom_sf"/>
</dbReference>
<evidence type="ECO:0000313" key="10">
    <source>
        <dbReference type="Proteomes" id="UP000308768"/>
    </source>
</evidence>
<feature type="compositionally biased region" description="Basic residues" evidence="6">
    <location>
        <begin position="702"/>
        <end position="713"/>
    </location>
</feature>
<evidence type="ECO:0000313" key="9">
    <source>
        <dbReference type="EMBL" id="TKA78702.1"/>
    </source>
</evidence>
<feature type="compositionally biased region" description="Acidic residues" evidence="6">
    <location>
        <begin position="811"/>
        <end position="822"/>
    </location>
</feature>
<comment type="subcellular location">
    <subcellularLocation>
        <location evidence="1">Nucleus</location>
    </subcellularLocation>
</comment>
<evidence type="ECO:0000256" key="1">
    <source>
        <dbReference type="ARBA" id="ARBA00004123"/>
    </source>
</evidence>
<dbReference type="Gene3D" id="3.40.50.10980">
    <property type="entry name" value="Nibrin, BRCT2 domain"/>
    <property type="match status" value="1"/>
</dbReference>
<reference evidence="8 10" key="1">
    <citation type="submission" date="2017-03" db="EMBL/GenBank/DDBJ databases">
        <title>Genomes of endolithic fungi from Antarctica.</title>
        <authorList>
            <person name="Coleine C."/>
            <person name="Masonjones S."/>
            <person name="Stajich J.E."/>
        </authorList>
    </citation>
    <scope>NUCLEOTIDE SEQUENCE [LARGE SCALE GENOMIC DNA]</scope>
    <source>
        <strain evidence="8 10">CCFEE 5187</strain>
    </source>
</reference>
<dbReference type="GO" id="GO:0030870">
    <property type="term" value="C:Mre11 complex"/>
    <property type="evidence" value="ECO:0007669"/>
    <property type="project" value="InterPro"/>
</dbReference>
<dbReference type="PANTHER" id="PTHR12162:SF0">
    <property type="entry name" value="NIBRIN"/>
    <property type="match status" value="1"/>
</dbReference>
<gene>
    <name evidence="9" type="ORF">B0A49_01250</name>
    <name evidence="8" type="ORF">B0A49_06201</name>
</gene>
<dbReference type="SUPFAM" id="SSF49879">
    <property type="entry name" value="SMAD/FHA domain"/>
    <property type="match status" value="1"/>
</dbReference>
<dbReference type="Pfam" id="PF16508">
    <property type="entry name" value="NIBRIN_BRCT_II"/>
    <property type="match status" value="1"/>
</dbReference>
<feature type="compositionally biased region" description="Basic and acidic residues" evidence="6">
    <location>
        <begin position="886"/>
        <end position="901"/>
    </location>
</feature>
<evidence type="ECO:0000313" key="8">
    <source>
        <dbReference type="EMBL" id="TKA74179.1"/>
    </source>
</evidence>
<feature type="compositionally biased region" description="Low complexity" evidence="6">
    <location>
        <begin position="852"/>
        <end position="871"/>
    </location>
</feature>
<feature type="compositionally biased region" description="Polar residues" evidence="6">
    <location>
        <begin position="763"/>
        <end position="772"/>
    </location>
</feature>
<dbReference type="AlphaFoldDB" id="A0A4V5NGA5"/>
<dbReference type="InterPro" id="IPR000253">
    <property type="entry name" value="FHA_dom"/>
</dbReference>
<keyword evidence="3" id="KW-0234">DNA repair</keyword>
<dbReference type="EMBL" id="NAJN01000378">
    <property type="protein sequence ID" value="TKA74179.1"/>
    <property type="molecule type" value="Genomic_DNA"/>
</dbReference>
<keyword evidence="10" id="KW-1185">Reference proteome</keyword>
<protein>
    <recommendedName>
        <fullName evidence="7">FHA domain-containing protein</fullName>
    </recommendedName>
</protein>
<dbReference type="EMBL" id="NAJN01000131">
    <property type="protein sequence ID" value="TKA78702.1"/>
    <property type="molecule type" value="Genomic_DNA"/>
</dbReference>
<dbReference type="STRING" id="331657.A0A4V5NGA5"/>
<comment type="similarity">
    <text evidence="5">Belongs to the Nibrin family.</text>
</comment>
<feature type="region of interest" description="Disordered" evidence="6">
    <location>
        <begin position="739"/>
        <end position="907"/>
    </location>
</feature>
<evidence type="ECO:0000256" key="5">
    <source>
        <dbReference type="ARBA" id="ARBA00044757"/>
    </source>
</evidence>
<feature type="compositionally biased region" description="Polar residues" evidence="6">
    <location>
        <begin position="519"/>
        <end position="530"/>
    </location>
</feature>
<dbReference type="GO" id="GO:0003684">
    <property type="term" value="F:damaged DNA binding"/>
    <property type="evidence" value="ECO:0007669"/>
    <property type="project" value="TreeGrafter"/>
</dbReference>
<dbReference type="InterPro" id="IPR043014">
    <property type="entry name" value="Nibrin_BRCT2_sf"/>
</dbReference>
<evidence type="ECO:0000256" key="4">
    <source>
        <dbReference type="ARBA" id="ARBA00023242"/>
    </source>
</evidence>
<feature type="compositionally biased region" description="Basic and acidic residues" evidence="6">
    <location>
        <begin position="639"/>
        <end position="653"/>
    </location>
</feature>
<feature type="region of interest" description="Disordered" evidence="6">
    <location>
        <begin position="423"/>
        <end position="454"/>
    </location>
</feature>
<keyword evidence="2" id="KW-0227">DNA damage</keyword>
<dbReference type="Proteomes" id="UP000308768">
    <property type="component" value="Unassembled WGS sequence"/>
</dbReference>
<evidence type="ECO:0000256" key="2">
    <source>
        <dbReference type="ARBA" id="ARBA00022763"/>
    </source>
</evidence>
<evidence type="ECO:0000256" key="6">
    <source>
        <dbReference type="SAM" id="MobiDB-lite"/>
    </source>
</evidence>
<dbReference type="OrthoDB" id="552194at2759"/>
<feature type="compositionally biased region" description="Basic and acidic residues" evidence="6">
    <location>
        <begin position="789"/>
        <end position="799"/>
    </location>
</feature>